<dbReference type="GO" id="GO:0006310">
    <property type="term" value="P:DNA recombination"/>
    <property type="evidence" value="ECO:0007669"/>
    <property type="project" value="UniProtKB-KW"/>
</dbReference>
<dbReference type="RefSeq" id="WP_009195483.1">
    <property type="nucleotide sequence ID" value="NZ_AODQ01000046.1"/>
</dbReference>
<comment type="caution">
    <text evidence="8">The sequence shown here is derived from an EMBL/GenBank/DDBJ whole genome shotgun (WGS) entry which is preliminary data.</text>
</comment>
<keyword evidence="4" id="KW-0233">DNA recombination</keyword>
<dbReference type="PANTHER" id="PTHR30349">
    <property type="entry name" value="PHAGE INTEGRASE-RELATED"/>
    <property type="match status" value="1"/>
</dbReference>
<protein>
    <submittedName>
        <fullName evidence="8">Tyrosine recombinase XerD</fullName>
    </submittedName>
</protein>
<feature type="domain" description="Core-binding (CB)" evidence="7">
    <location>
        <begin position="199"/>
        <end position="285"/>
    </location>
</feature>
<dbReference type="eggNOG" id="COG4974">
    <property type="taxonomic scope" value="Bacteria"/>
</dbReference>
<dbReference type="Pfam" id="PF00589">
    <property type="entry name" value="Phage_integrase"/>
    <property type="match status" value="1"/>
</dbReference>
<dbReference type="PANTHER" id="PTHR30349:SF41">
    <property type="entry name" value="INTEGRASE_RECOMBINASE PROTEIN MJ0367-RELATED"/>
    <property type="match status" value="1"/>
</dbReference>
<dbReference type="InterPro" id="IPR002104">
    <property type="entry name" value="Integrase_catalytic"/>
</dbReference>
<gene>
    <name evidence="8" type="primary">xerD_3</name>
    <name evidence="8" type="ORF">ADICEAN_02090</name>
</gene>
<evidence type="ECO:0000313" key="8">
    <source>
        <dbReference type="EMBL" id="EMR02762.1"/>
    </source>
</evidence>
<dbReference type="InterPro" id="IPR010998">
    <property type="entry name" value="Integrase_recombinase_N"/>
</dbReference>
<dbReference type="GO" id="GO:0015074">
    <property type="term" value="P:DNA integration"/>
    <property type="evidence" value="ECO:0007669"/>
    <property type="project" value="UniProtKB-KW"/>
</dbReference>
<dbReference type="InterPro" id="IPR050090">
    <property type="entry name" value="Tyrosine_recombinase_XerCD"/>
</dbReference>
<dbReference type="SUPFAM" id="SSF56349">
    <property type="entry name" value="DNA breaking-rejoining enzymes"/>
    <property type="match status" value="1"/>
</dbReference>
<dbReference type="AlphaFoldDB" id="M7N680"/>
<dbReference type="OrthoDB" id="9801717at2"/>
<reference evidence="8 9" key="1">
    <citation type="journal article" date="2013" name="Genome Announc.">
        <title>Draft Genome Sequence of Cesiribacter andamanensis Strain AMV16T, Isolated from a Soil Sample from a Mud Volcano in the Andaman Islands, India.</title>
        <authorList>
            <person name="Shivaji S."/>
            <person name="Ara S."/>
            <person name="Begum Z."/>
            <person name="Srinivas T.N."/>
            <person name="Singh A."/>
            <person name="Kumar Pinnaka A."/>
        </authorList>
    </citation>
    <scope>NUCLEOTIDE SEQUENCE [LARGE SCALE GENOMIC DNA]</scope>
    <source>
        <strain evidence="8 9">AMV16</strain>
    </source>
</reference>
<organism evidence="8 9">
    <name type="scientific">Cesiribacter andamanensis AMV16</name>
    <dbReference type="NCBI Taxonomy" id="1279009"/>
    <lineage>
        <taxon>Bacteria</taxon>
        <taxon>Pseudomonadati</taxon>
        <taxon>Bacteroidota</taxon>
        <taxon>Cytophagia</taxon>
        <taxon>Cytophagales</taxon>
        <taxon>Cesiribacteraceae</taxon>
        <taxon>Cesiribacter</taxon>
    </lineage>
</organism>
<proteinExistence type="inferred from homology"/>
<evidence type="ECO:0000256" key="2">
    <source>
        <dbReference type="ARBA" id="ARBA00022908"/>
    </source>
</evidence>
<sequence>MSSQKSPPLQLTLHHLQLGGQPKIGLEFRPHPIIQSLIKQHFSDARWYKEQALVTLPNTREQVKQLFAVFKGVAYINGTQFFNRPVPSTLSLETAATPSPAVTGCKPSDLPPVTIYPDKAALVLIKHRYDSVLYRKLSTLPYLHYSREKGGWLVDTARTALKQVLMEIKQFTHVRLDARLELCRVADIQEAWRGNERDEGHVRCPQKYLEILFARNYSRNTIKSYHSLLVRFMKELGLKDEQALATITADQINRYHSHWIASGQAKAASVNQSVNALRFYYKHVVKTPLVLEETIRSQKAFQLPKVMSREEVVALIRAAGNAKHRAMLGLIYSAGLRCGELINLQAGDVQLERQQIRIRAGKGGKDRITLLSSRAVALLKVYLEQYQPKHYLFEGQYGGPYTGSSLRKVLGQALKRAGNSIPYTLHCLRHSFATHLLEDGTDLRYIQTLLGHNSSKTTEIYTHVSQTAINNIQSPLDRLDFSQPMRKLELKP</sequence>
<evidence type="ECO:0000256" key="3">
    <source>
        <dbReference type="ARBA" id="ARBA00023125"/>
    </source>
</evidence>
<accession>M7N680</accession>
<dbReference type="Proteomes" id="UP000011910">
    <property type="component" value="Unassembled WGS sequence"/>
</dbReference>
<dbReference type="EMBL" id="AODQ01000046">
    <property type="protein sequence ID" value="EMR02762.1"/>
    <property type="molecule type" value="Genomic_DNA"/>
</dbReference>
<evidence type="ECO:0000313" key="9">
    <source>
        <dbReference type="Proteomes" id="UP000011910"/>
    </source>
</evidence>
<evidence type="ECO:0000256" key="5">
    <source>
        <dbReference type="PROSITE-ProRule" id="PRU01248"/>
    </source>
</evidence>
<dbReference type="GO" id="GO:0003677">
    <property type="term" value="F:DNA binding"/>
    <property type="evidence" value="ECO:0007669"/>
    <property type="project" value="UniProtKB-UniRule"/>
</dbReference>
<feature type="domain" description="Tyr recombinase" evidence="6">
    <location>
        <begin position="302"/>
        <end position="477"/>
    </location>
</feature>
<evidence type="ECO:0000259" key="7">
    <source>
        <dbReference type="PROSITE" id="PS51900"/>
    </source>
</evidence>
<dbReference type="InterPro" id="IPR011010">
    <property type="entry name" value="DNA_brk_join_enz"/>
</dbReference>
<keyword evidence="3 5" id="KW-0238">DNA-binding</keyword>
<dbReference type="InterPro" id="IPR004107">
    <property type="entry name" value="Integrase_SAM-like_N"/>
</dbReference>
<dbReference type="Gene3D" id="1.10.443.10">
    <property type="entry name" value="Intergrase catalytic core"/>
    <property type="match status" value="1"/>
</dbReference>
<evidence type="ECO:0000256" key="4">
    <source>
        <dbReference type="ARBA" id="ARBA00023172"/>
    </source>
</evidence>
<dbReference type="PROSITE" id="PS51900">
    <property type="entry name" value="CB"/>
    <property type="match status" value="1"/>
</dbReference>
<dbReference type="Pfam" id="PF13495">
    <property type="entry name" value="Phage_int_SAM_4"/>
    <property type="match status" value="1"/>
</dbReference>
<dbReference type="PROSITE" id="PS51898">
    <property type="entry name" value="TYR_RECOMBINASE"/>
    <property type="match status" value="1"/>
</dbReference>
<evidence type="ECO:0000256" key="1">
    <source>
        <dbReference type="ARBA" id="ARBA00008857"/>
    </source>
</evidence>
<dbReference type="Gene3D" id="1.10.150.130">
    <property type="match status" value="1"/>
</dbReference>
<keyword evidence="9" id="KW-1185">Reference proteome</keyword>
<dbReference type="InterPro" id="IPR013762">
    <property type="entry name" value="Integrase-like_cat_sf"/>
</dbReference>
<comment type="similarity">
    <text evidence="1">Belongs to the 'phage' integrase family.</text>
</comment>
<dbReference type="STRING" id="1279009.ADICEAN_02090"/>
<dbReference type="InterPro" id="IPR044068">
    <property type="entry name" value="CB"/>
</dbReference>
<evidence type="ECO:0000259" key="6">
    <source>
        <dbReference type="PROSITE" id="PS51898"/>
    </source>
</evidence>
<name>M7N680_9BACT</name>
<keyword evidence="2" id="KW-0229">DNA integration</keyword>